<dbReference type="SUPFAM" id="SSF51316">
    <property type="entry name" value="Mss4-like"/>
    <property type="match status" value="1"/>
</dbReference>
<dbReference type="PROSITE" id="PS51790">
    <property type="entry name" value="MSRB"/>
    <property type="match status" value="1"/>
</dbReference>
<evidence type="ECO:0000313" key="8">
    <source>
        <dbReference type="EMBL" id="CAK0809350.1"/>
    </source>
</evidence>
<keyword evidence="4" id="KW-0862">Zinc</keyword>
<keyword evidence="3" id="KW-0479">Metal-binding</keyword>
<organism evidence="8 9">
    <name type="scientific">Prorocentrum cordatum</name>
    <dbReference type="NCBI Taxonomy" id="2364126"/>
    <lineage>
        <taxon>Eukaryota</taxon>
        <taxon>Sar</taxon>
        <taxon>Alveolata</taxon>
        <taxon>Dinophyceae</taxon>
        <taxon>Prorocentrales</taxon>
        <taxon>Prorocentraceae</taxon>
        <taxon>Prorocentrum</taxon>
    </lineage>
</organism>
<feature type="region of interest" description="Disordered" evidence="6">
    <location>
        <begin position="75"/>
        <end position="142"/>
    </location>
</feature>
<dbReference type="PROSITE" id="PS51354">
    <property type="entry name" value="GLUTAREDOXIN_2"/>
    <property type="match status" value="1"/>
</dbReference>
<evidence type="ECO:0000256" key="1">
    <source>
        <dbReference type="ARBA" id="ARBA00001947"/>
    </source>
</evidence>
<reference evidence="8" key="1">
    <citation type="submission" date="2023-10" db="EMBL/GenBank/DDBJ databases">
        <authorList>
            <person name="Chen Y."/>
            <person name="Shah S."/>
            <person name="Dougan E. K."/>
            <person name="Thang M."/>
            <person name="Chan C."/>
        </authorList>
    </citation>
    <scope>NUCLEOTIDE SEQUENCE [LARGE SCALE GENOMIC DNA]</scope>
</reference>
<dbReference type="InterPro" id="IPR036249">
    <property type="entry name" value="Thioredoxin-like_sf"/>
</dbReference>
<dbReference type="PANTHER" id="PTHR46081">
    <property type="entry name" value="PEPTIDE METHIONINE SULFOXIDE REDUCTASE 2"/>
    <property type="match status" value="1"/>
</dbReference>
<proteinExistence type="inferred from homology"/>
<dbReference type="InterPro" id="IPR002579">
    <property type="entry name" value="Met_Sox_Rdtase_MsrB_dom"/>
</dbReference>
<comment type="cofactor">
    <cofactor evidence="1">
        <name>Zn(2+)</name>
        <dbReference type="ChEBI" id="CHEBI:29105"/>
    </cofactor>
</comment>
<keyword evidence="5" id="KW-0560">Oxidoreductase</keyword>
<feature type="compositionally biased region" description="Basic and acidic residues" evidence="6">
    <location>
        <begin position="117"/>
        <end position="127"/>
    </location>
</feature>
<dbReference type="Pfam" id="PF01641">
    <property type="entry name" value="SelR"/>
    <property type="match status" value="1"/>
</dbReference>
<name>A0ABN9QSY7_9DINO</name>
<dbReference type="SUPFAM" id="SSF52833">
    <property type="entry name" value="Thioredoxin-like"/>
    <property type="match status" value="1"/>
</dbReference>
<feature type="compositionally biased region" description="Acidic residues" evidence="6">
    <location>
        <begin position="28"/>
        <end position="41"/>
    </location>
</feature>
<protein>
    <recommendedName>
        <fullName evidence="7">MsrB domain-containing protein</fullName>
    </recommendedName>
</protein>
<dbReference type="Gene3D" id="2.170.150.20">
    <property type="entry name" value="Peptide methionine sulfoxide reductase"/>
    <property type="match status" value="1"/>
</dbReference>
<comment type="similarity">
    <text evidence="2">Belongs to the MsrB Met sulfoxide reductase family.</text>
</comment>
<dbReference type="PANTHER" id="PTHR46081:SF8">
    <property type="entry name" value="PEPTIDE METHIONINE SULFOXIDE REDUCTASE 2"/>
    <property type="match status" value="1"/>
</dbReference>
<dbReference type="Pfam" id="PF00462">
    <property type="entry name" value="Glutaredoxin"/>
    <property type="match status" value="1"/>
</dbReference>
<feature type="domain" description="MsrB" evidence="7">
    <location>
        <begin position="280"/>
        <end position="395"/>
    </location>
</feature>
<dbReference type="InterPro" id="IPR011057">
    <property type="entry name" value="Mss4-like_sf"/>
</dbReference>
<evidence type="ECO:0000259" key="7">
    <source>
        <dbReference type="PROSITE" id="PS51790"/>
    </source>
</evidence>
<comment type="caution">
    <text evidence="8">The sequence shown here is derived from an EMBL/GenBank/DDBJ whole genome shotgun (WGS) entry which is preliminary data.</text>
</comment>
<keyword evidence="9" id="KW-1185">Reference proteome</keyword>
<dbReference type="PRINTS" id="PR00160">
    <property type="entry name" value="GLUTAREDOXIN"/>
</dbReference>
<evidence type="ECO:0000313" key="9">
    <source>
        <dbReference type="Proteomes" id="UP001189429"/>
    </source>
</evidence>
<sequence>MVSTGKDCDDEGWYDKYGYQYNYDEDSYENDDQFWDDESYEQDVPGETYKGSRKNNLGNCSKCGSECHHTADCPAGTKDDHKQPGRSGKGKRQYDHRGKSKGKYDNHGKSKGLAGEEQTRRSVIEGRHGRRRPALARGAPRPRACAARGAAAARAATAGAAPGVAANAYLKAKVEEMARLQPVMVFSKSWCPFCTKENGIRFAVLELDNLGASTEGQLQDALEAITGARTVPRVFVGGVCVGGGTDCQLMAASGALQKMAAAAADKHTKDLKGEGEFQFDKDWQSELDSTAFRILRQRGTEPPGSHPYDKMLPEKGHFSCAGCGFPLYSASSKFASSCGWPVFNKVYESPDAGQHVTGRPDGTGSLEIVCTRCGSHLGHVFYDAVSEANPNGERH</sequence>
<evidence type="ECO:0000256" key="3">
    <source>
        <dbReference type="ARBA" id="ARBA00022723"/>
    </source>
</evidence>
<dbReference type="EMBL" id="CAUYUJ010004380">
    <property type="protein sequence ID" value="CAK0809350.1"/>
    <property type="molecule type" value="Genomic_DNA"/>
</dbReference>
<evidence type="ECO:0000256" key="6">
    <source>
        <dbReference type="SAM" id="MobiDB-lite"/>
    </source>
</evidence>
<accession>A0ABN9QSY7</accession>
<dbReference type="Proteomes" id="UP001189429">
    <property type="component" value="Unassembled WGS sequence"/>
</dbReference>
<evidence type="ECO:0000256" key="2">
    <source>
        <dbReference type="ARBA" id="ARBA00007174"/>
    </source>
</evidence>
<dbReference type="Gene3D" id="3.40.30.10">
    <property type="entry name" value="Glutaredoxin"/>
    <property type="match status" value="1"/>
</dbReference>
<feature type="compositionally biased region" description="Basic and acidic residues" evidence="6">
    <location>
        <begin position="92"/>
        <end position="108"/>
    </location>
</feature>
<dbReference type="InterPro" id="IPR028427">
    <property type="entry name" value="Met_Sox_Rdtase_MsrB"/>
</dbReference>
<dbReference type="InterPro" id="IPR014025">
    <property type="entry name" value="Glutaredoxin_subgr"/>
</dbReference>
<evidence type="ECO:0000256" key="4">
    <source>
        <dbReference type="ARBA" id="ARBA00022833"/>
    </source>
</evidence>
<evidence type="ECO:0000256" key="5">
    <source>
        <dbReference type="ARBA" id="ARBA00023002"/>
    </source>
</evidence>
<feature type="region of interest" description="Disordered" evidence="6">
    <location>
        <begin position="28"/>
        <end position="58"/>
    </location>
</feature>
<dbReference type="InterPro" id="IPR002109">
    <property type="entry name" value="Glutaredoxin"/>
</dbReference>
<gene>
    <name evidence="8" type="ORF">PCOR1329_LOCUS14627</name>
</gene>